<reference evidence="1" key="1">
    <citation type="submission" date="2015-10" db="EMBL/GenBank/DDBJ databases">
        <authorList>
            <person name="Gilbert D.G."/>
        </authorList>
    </citation>
    <scope>NUCLEOTIDE SEQUENCE</scope>
</reference>
<evidence type="ECO:0000313" key="1">
    <source>
        <dbReference type="EMBL" id="CUS40612.1"/>
    </source>
</evidence>
<accession>A0A170PKX7</accession>
<protein>
    <submittedName>
        <fullName evidence="1">Protein yifE</fullName>
    </submittedName>
</protein>
<gene>
    <name evidence="1" type="ORF">MGWOODY_Tha98</name>
</gene>
<proteinExistence type="predicted"/>
<dbReference type="EMBL" id="CZQC01000021">
    <property type="protein sequence ID" value="CUS40612.1"/>
    <property type="molecule type" value="Genomic_DNA"/>
</dbReference>
<sequence length="115" mass="13052">MSNIQVKSFESPKKFFDDLNFPRGFQRAGDFTRNQAQILESMGVALKALHEGTREPVTDEEERFVSMCKQEIEPQSEVERTWSTYMKALARKQIYFTASSAAVSDTGSDSIDTDD</sequence>
<dbReference type="Pfam" id="PF04219">
    <property type="entry name" value="DUF413"/>
    <property type="match status" value="1"/>
</dbReference>
<dbReference type="AlphaFoldDB" id="A0A170PKX7"/>
<organism evidence="1">
    <name type="scientific">hydrothermal vent metagenome</name>
    <dbReference type="NCBI Taxonomy" id="652676"/>
    <lineage>
        <taxon>unclassified sequences</taxon>
        <taxon>metagenomes</taxon>
        <taxon>ecological metagenomes</taxon>
    </lineage>
</organism>
<dbReference type="InterPro" id="IPR007335">
    <property type="entry name" value="DUF413"/>
</dbReference>
<name>A0A170PKX7_9ZZZZ</name>